<comment type="similarity">
    <text evidence="3 9">Belongs to the glycosyl hydrolase 47 family.</text>
</comment>
<name>A0A364MWI0_STELY</name>
<sequence length="595" mass="66504">MIYRRWKRQVILATTASFVITAITLSAGFDSTEPQPYPSTEDSFHFPHFGPWNPSNPGKEKITCPTVPPWPALQPDSQGRFDWRAITIQNPVESYISLPTGKPSGLPRVQKAYTKAPTKAIEKSTARREAVKKTFQRCWSSYRSLAWMKDELAPISGGSKDTFGGWGATLVDSLDTLWIMGMKDEFAEAVDAAVSIDFSPRGSGDVNMFETIIRYLGGFIAAYDVSECKDARLLQKAMEVGDMAYASFDTPNRMPVTRWSPQKAINGQRQLPAESGIIAELASASVEFTRLSQLTGDMRYFDAISRITNVLDEQQSRTKLPGMWPVGVNVRRPDLTTGGQFSLGAMSDSAYEYLPKMYQLLGGVGEAAAQYQRMYDYAMSTVIGHTLFRPMVEDKADILVTSSVWEDGRRDSSGQHLVCFAGAMLGLGGRLTGNDTHVSSGQKLTDGCIYTYKHAPLGVMPEVFSMDACPDLSECDYTRESGSSPFSKIDDARYILRPEAIESVFYMYRITGDIAYQDQAWEMFEAIERTTATQYANAAIRDMTIVPPELEDSMESFWLAETLKYFYLIFSEPDTISLDEWVFNTEAHPFRVPRS</sequence>
<dbReference type="Gene3D" id="1.50.10.10">
    <property type="match status" value="1"/>
</dbReference>
<dbReference type="PANTHER" id="PTHR11742">
    <property type="entry name" value="MANNOSYL-OLIGOSACCHARIDE ALPHA-1,2-MANNOSIDASE-RELATED"/>
    <property type="match status" value="1"/>
</dbReference>
<gene>
    <name evidence="10" type="ORF">DDE83_007266</name>
</gene>
<dbReference type="PANTHER" id="PTHR11742:SF89">
    <property type="entry name" value="ALPHA-1,2-MANNOSIDASE"/>
    <property type="match status" value="1"/>
</dbReference>
<evidence type="ECO:0000256" key="8">
    <source>
        <dbReference type="PIRSR" id="PIRSR601382-3"/>
    </source>
</evidence>
<evidence type="ECO:0000256" key="5">
    <source>
        <dbReference type="ARBA" id="ARBA00023157"/>
    </source>
</evidence>
<keyword evidence="9 10" id="KW-0326">Glycosidase</keyword>
<evidence type="ECO:0000256" key="2">
    <source>
        <dbReference type="ARBA" id="ARBA00004922"/>
    </source>
</evidence>
<dbReference type="Proteomes" id="UP000249619">
    <property type="component" value="Unassembled WGS sequence"/>
</dbReference>
<feature type="binding site" evidence="7">
    <location>
        <position position="585"/>
    </location>
    <ligand>
        <name>Ca(2+)</name>
        <dbReference type="ChEBI" id="CHEBI:29108"/>
    </ligand>
</feature>
<dbReference type="GO" id="GO:0005783">
    <property type="term" value="C:endoplasmic reticulum"/>
    <property type="evidence" value="ECO:0007669"/>
    <property type="project" value="TreeGrafter"/>
</dbReference>
<feature type="active site" evidence="6">
    <location>
        <position position="348"/>
    </location>
</feature>
<dbReference type="GO" id="GO:0016020">
    <property type="term" value="C:membrane"/>
    <property type="evidence" value="ECO:0007669"/>
    <property type="project" value="InterPro"/>
</dbReference>
<evidence type="ECO:0000256" key="1">
    <source>
        <dbReference type="ARBA" id="ARBA00001913"/>
    </source>
</evidence>
<feature type="active site" evidence="6">
    <location>
        <position position="499"/>
    </location>
</feature>
<proteinExistence type="inferred from homology"/>
<evidence type="ECO:0000313" key="11">
    <source>
        <dbReference type="Proteomes" id="UP000249619"/>
    </source>
</evidence>
<keyword evidence="7" id="KW-0479">Metal-binding</keyword>
<dbReference type="AlphaFoldDB" id="A0A364MWI0"/>
<dbReference type="GO" id="GO:0004571">
    <property type="term" value="F:mannosyl-oligosaccharide 1,2-alpha-mannosidase activity"/>
    <property type="evidence" value="ECO:0007669"/>
    <property type="project" value="InterPro"/>
</dbReference>
<comment type="pathway">
    <text evidence="2">Protein modification; protein glycosylation.</text>
</comment>
<evidence type="ECO:0000313" key="10">
    <source>
        <dbReference type="EMBL" id="RAR05698.1"/>
    </source>
</evidence>
<feature type="disulfide bond" evidence="8">
    <location>
        <begin position="419"/>
        <end position="448"/>
    </location>
</feature>
<dbReference type="EC" id="3.2.1.-" evidence="9"/>
<evidence type="ECO:0000256" key="9">
    <source>
        <dbReference type="RuleBase" id="RU361193"/>
    </source>
</evidence>
<feature type="active site" description="Proton donor" evidence="6">
    <location>
        <position position="462"/>
    </location>
</feature>
<keyword evidence="11" id="KW-1185">Reference proteome</keyword>
<reference evidence="11" key="1">
    <citation type="submission" date="2018-05" db="EMBL/GenBank/DDBJ databases">
        <title>Draft genome sequence of Stemphylium lycopersici strain CIDEFI 213.</title>
        <authorList>
            <person name="Medina R."/>
            <person name="Franco M.E.E."/>
            <person name="Lucentini C.G."/>
            <person name="Saparrat M.C.N."/>
            <person name="Balatti P.A."/>
        </authorList>
    </citation>
    <scope>NUCLEOTIDE SEQUENCE [LARGE SCALE GENOMIC DNA]</scope>
    <source>
        <strain evidence="11">CIDEFI 213</strain>
    </source>
</reference>
<dbReference type="STRING" id="183478.A0A364MWI0"/>
<dbReference type="GO" id="GO:0005509">
    <property type="term" value="F:calcium ion binding"/>
    <property type="evidence" value="ECO:0007669"/>
    <property type="project" value="InterPro"/>
</dbReference>
<comment type="caution">
    <text evidence="10">The sequence shown here is derived from an EMBL/GenBank/DDBJ whole genome shotgun (WGS) entry which is preliminary data.</text>
</comment>
<accession>A0A364MWI0</accession>
<keyword evidence="4 9" id="KW-0378">Hydrolase</keyword>
<dbReference type="InterPro" id="IPR036026">
    <property type="entry name" value="Seven-hairpin_glycosidases"/>
</dbReference>
<keyword evidence="7" id="KW-0106">Calcium</keyword>
<evidence type="ECO:0000256" key="4">
    <source>
        <dbReference type="ARBA" id="ARBA00022801"/>
    </source>
</evidence>
<dbReference type="InterPro" id="IPR001382">
    <property type="entry name" value="Glyco_hydro_47"/>
</dbReference>
<dbReference type="InterPro" id="IPR012341">
    <property type="entry name" value="6hp_glycosidase-like_sf"/>
</dbReference>
<evidence type="ECO:0000256" key="7">
    <source>
        <dbReference type="PIRSR" id="PIRSR601382-2"/>
    </source>
</evidence>
<protein>
    <recommendedName>
        <fullName evidence="9">alpha-1,2-Mannosidase</fullName>
        <ecNumber evidence="9">3.2.1.-</ecNumber>
    </recommendedName>
</protein>
<dbReference type="EMBL" id="QGDH01000128">
    <property type="protein sequence ID" value="RAR05698.1"/>
    <property type="molecule type" value="Genomic_DNA"/>
</dbReference>
<dbReference type="PRINTS" id="PR00747">
    <property type="entry name" value="GLYHDRLASE47"/>
</dbReference>
<dbReference type="SUPFAM" id="SSF48225">
    <property type="entry name" value="Seven-hairpin glycosidases"/>
    <property type="match status" value="1"/>
</dbReference>
<organism evidence="10 11">
    <name type="scientific">Stemphylium lycopersici</name>
    <name type="common">Tomato gray leaf spot disease fungus</name>
    <name type="synonym">Thyrospora lycopersici</name>
    <dbReference type="NCBI Taxonomy" id="183478"/>
    <lineage>
        <taxon>Eukaryota</taxon>
        <taxon>Fungi</taxon>
        <taxon>Dikarya</taxon>
        <taxon>Ascomycota</taxon>
        <taxon>Pezizomycotina</taxon>
        <taxon>Dothideomycetes</taxon>
        <taxon>Pleosporomycetidae</taxon>
        <taxon>Pleosporales</taxon>
        <taxon>Pleosporineae</taxon>
        <taxon>Pleosporaceae</taxon>
        <taxon>Stemphylium</taxon>
    </lineage>
</organism>
<keyword evidence="5 8" id="KW-1015">Disulfide bond</keyword>
<feature type="active site" description="Proton donor" evidence="6">
    <location>
        <position position="210"/>
    </location>
</feature>
<dbReference type="FunFam" id="1.50.10.10:FF:000037">
    <property type="entry name" value="alpha-1,2-Mannosidase"/>
    <property type="match status" value="1"/>
</dbReference>
<dbReference type="InterPro" id="IPR050749">
    <property type="entry name" value="Glycosyl_Hydrolase_47"/>
</dbReference>
<dbReference type="Pfam" id="PF01532">
    <property type="entry name" value="Glyco_hydro_47"/>
    <property type="match status" value="1"/>
</dbReference>
<dbReference type="UniPathway" id="UPA00378"/>
<evidence type="ECO:0000256" key="3">
    <source>
        <dbReference type="ARBA" id="ARBA00007658"/>
    </source>
</evidence>
<dbReference type="GO" id="GO:0036503">
    <property type="term" value="P:ERAD pathway"/>
    <property type="evidence" value="ECO:0007669"/>
    <property type="project" value="UniProtKB-ARBA"/>
</dbReference>
<comment type="cofactor">
    <cofactor evidence="1 7">
        <name>Ca(2+)</name>
        <dbReference type="ChEBI" id="CHEBI:29108"/>
    </cofactor>
</comment>
<evidence type="ECO:0000256" key="6">
    <source>
        <dbReference type="PIRSR" id="PIRSR601382-1"/>
    </source>
</evidence>
<dbReference type="GO" id="GO:0005975">
    <property type="term" value="P:carbohydrate metabolic process"/>
    <property type="evidence" value="ECO:0007669"/>
    <property type="project" value="InterPro"/>
</dbReference>